<feature type="transmembrane region" description="Helical" evidence="1">
    <location>
        <begin position="36"/>
        <end position="56"/>
    </location>
</feature>
<sequence length="67" mass="7423">MGYWCQEEFIMAALVLKLTVLFITPLSLKFPLSHSLLPAGAALLVPLVKVILRLLFLRKATLSQNGN</sequence>
<keyword evidence="1" id="KW-0812">Transmembrane</keyword>
<accession>A0A1F6GBL5</accession>
<evidence type="ECO:0000313" key="2">
    <source>
        <dbReference type="EMBL" id="OGG95484.1"/>
    </source>
</evidence>
<dbReference type="AlphaFoldDB" id="A0A1F6GBL5"/>
<feature type="transmembrane region" description="Helical" evidence="1">
    <location>
        <begin position="9"/>
        <end position="30"/>
    </location>
</feature>
<keyword evidence="1" id="KW-1133">Transmembrane helix</keyword>
<evidence type="ECO:0000256" key="1">
    <source>
        <dbReference type="SAM" id="Phobius"/>
    </source>
</evidence>
<keyword evidence="1" id="KW-0472">Membrane</keyword>
<evidence type="ECO:0000313" key="3">
    <source>
        <dbReference type="Proteomes" id="UP000178449"/>
    </source>
</evidence>
<dbReference type="Proteomes" id="UP000178449">
    <property type="component" value="Unassembled WGS sequence"/>
</dbReference>
<protein>
    <submittedName>
        <fullName evidence="2">Uncharacterized protein</fullName>
    </submittedName>
</protein>
<reference evidence="2 3" key="1">
    <citation type="journal article" date="2016" name="Nat. Commun.">
        <title>Thousands of microbial genomes shed light on interconnected biogeochemical processes in an aquifer system.</title>
        <authorList>
            <person name="Anantharaman K."/>
            <person name="Brown C.T."/>
            <person name="Hug L.A."/>
            <person name="Sharon I."/>
            <person name="Castelle C.J."/>
            <person name="Probst A.J."/>
            <person name="Thomas B.C."/>
            <person name="Singh A."/>
            <person name="Wilkins M.J."/>
            <person name="Karaoz U."/>
            <person name="Brodie E.L."/>
            <person name="Williams K.H."/>
            <person name="Hubbard S.S."/>
            <person name="Banfield J.F."/>
        </authorList>
    </citation>
    <scope>NUCLEOTIDE SEQUENCE [LARGE SCALE GENOMIC DNA]</scope>
</reference>
<organism evidence="2 3">
    <name type="scientific">Candidatus Lambdaproteobacteria bacterium RIFOXYD2_FULL_50_16</name>
    <dbReference type="NCBI Taxonomy" id="1817772"/>
    <lineage>
        <taxon>Bacteria</taxon>
        <taxon>Pseudomonadati</taxon>
        <taxon>Pseudomonadota</taxon>
        <taxon>Candidatus Lambdaproteobacteria</taxon>
    </lineage>
</organism>
<dbReference type="EMBL" id="MFNE01000022">
    <property type="protein sequence ID" value="OGG95484.1"/>
    <property type="molecule type" value="Genomic_DNA"/>
</dbReference>
<gene>
    <name evidence="2" type="ORF">A2527_07160</name>
</gene>
<comment type="caution">
    <text evidence="2">The sequence shown here is derived from an EMBL/GenBank/DDBJ whole genome shotgun (WGS) entry which is preliminary data.</text>
</comment>
<proteinExistence type="predicted"/>
<name>A0A1F6GBL5_9PROT</name>